<evidence type="ECO:0000256" key="1">
    <source>
        <dbReference type="ARBA" id="ARBA00003041"/>
    </source>
</evidence>
<dbReference type="Proteomes" id="UP000236416">
    <property type="component" value="Unassembled WGS sequence"/>
</dbReference>
<keyword evidence="5" id="KW-1005">Bacterial flagellum biogenesis</keyword>
<protein>
    <recommendedName>
        <fullName evidence="3">Flagellar assembly protein FliH</fullName>
    </recommendedName>
</protein>
<keyword evidence="6" id="KW-0653">Protein transport</keyword>
<sequence>MKASSNNPIIPGEELESWSSWSPASLDGFTQALSPAQLVAMAQMRKPGPSLAERIAASEAGSAAPVPLAEAEAMAEQAEMAEDAAPEDEPALSYPTAAELEAIHQEAWQTGHDAGLEAGRAEGFEQGMQAGREQGAAEARAELQPRLDEAWQSLQSMAGSFSAELARVEQELAQDVLRLAWQLAQKLLQQQLLQDKQALLPLLQSALADLPSTLATARLRVNPADVEVAREFLQQETPETAWQWIEDPAITRGGCVIDTASARLDMSVETRLAALSRALGLEAGDEQRSA</sequence>
<reference evidence="10 11" key="1">
    <citation type="submission" date="2018-01" db="EMBL/GenBank/DDBJ databases">
        <title>Genomic Sequence of Chromobacterium MWU13-2610 from wild cranberry bogs within the Cape Cod National Seashore.</title>
        <authorList>
            <person name="O'Hara-Hanley K."/>
            <person name="Soby S."/>
            <person name="Harrison A."/>
        </authorList>
    </citation>
    <scope>NUCLEOTIDE SEQUENCE [LARGE SCALE GENOMIC DNA]</scope>
    <source>
        <strain evidence="10 11">MWU13-2610</strain>
    </source>
</reference>
<dbReference type="Pfam" id="PF02108">
    <property type="entry name" value="FliH"/>
    <property type="match status" value="1"/>
</dbReference>
<organism evidence="10 11">
    <name type="scientific">Chromobacterium sinusclupearum</name>
    <dbReference type="NCBI Taxonomy" id="2077146"/>
    <lineage>
        <taxon>Bacteria</taxon>
        <taxon>Pseudomonadati</taxon>
        <taxon>Pseudomonadota</taxon>
        <taxon>Betaproteobacteria</taxon>
        <taxon>Neisseriales</taxon>
        <taxon>Chromobacteriaceae</taxon>
        <taxon>Chromobacterium</taxon>
    </lineage>
</organism>
<feature type="domain" description="Flagellar assembly protein FliH/Type III secretion system HrpE" evidence="9">
    <location>
        <begin position="150"/>
        <end position="273"/>
    </location>
</feature>
<keyword evidence="4" id="KW-0813">Transport</keyword>
<evidence type="ECO:0000256" key="8">
    <source>
        <dbReference type="SAM" id="MobiDB-lite"/>
    </source>
</evidence>
<evidence type="ECO:0000256" key="5">
    <source>
        <dbReference type="ARBA" id="ARBA00022795"/>
    </source>
</evidence>
<evidence type="ECO:0000313" key="11">
    <source>
        <dbReference type="Proteomes" id="UP000236416"/>
    </source>
</evidence>
<dbReference type="EMBL" id="PPTF01000107">
    <property type="protein sequence ID" value="POA96701.1"/>
    <property type="molecule type" value="Genomic_DNA"/>
</dbReference>
<dbReference type="PANTHER" id="PTHR34982">
    <property type="entry name" value="YOP PROTEINS TRANSLOCATION PROTEIN L"/>
    <property type="match status" value="1"/>
</dbReference>
<feature type="region of interest" description="Disordered" evidence="8">
    <location>
        <begin position="1"/>
        <end position="24"/>
    </location>
</feature>
<comment type="caution">
    <text evidence="10">The sequence shown here is derived from an EMBL/GenBank/DDBJ whole genome shotgun (WGS) entry which is preliminary data.</text>
</comment>
<gene>
    <name evidence="10" type="ORF">C2134_20790</name>
</gene>
<comment type="similarity">
    <text evidence="2">Belongs to the FliH family.</text>
</comment>
<accession>A0A2K4MHZ4</accession>
<dbReference type="InterPro" id="IPR051472">
    <property type="entry name" value="T3SS_Stator/FliH"/>
</dbReference>
<proteinExistence type="inferred from homology"/>
<dbReference type="GO" id="GO:0005829">
    <property type="term" value="C:cytosol"/>
    <property type="evidence" value="ECO:0007669"/>
    <property type="project" value="TreeGrafter"/>
</dbReference>
<evidence type="ECO:0000256" key="2">
    <source>
        <dbReference type="ARBA" id="ARBA00006602"/>
    </source>
</evidence>
<comment type="function">
    <text evidence="1">Needed for flagellar regrowth and assembly.</text>
</comment>
<keyword evidence="7" id="KW-1006">Bacterial flagellum protein export</keyword>
<evidence type="ECO:0000259" key="9">
    <source>
        <dbReference type="Pfam" id="PF02108"/>
    </source>
</evidence>
<keyword evidence="10" id="KW-0966">Cell projection</keyword>
<evidence type="ECO:0000313" key="10">
    <source>
        <dbReference type="EMBL" id="POA96701.1"/>
    </source>
</evidence>
<evidence type="ECO:0000256" key="3">
    <source>
        <dbReference type="ARBA" id="ARBA00016507"/>
    </source>
</evidence>
<dbReference type="GO" id="GO:0044781">
    <property type="term" value="P:bacterial-type flagellum organization"/>
    <property type="evidence" value="ECO:0007669"/>
    <property type="project" value="UniProtKB-KW"/>
</dbReference>
<keyword evidence="10" id="KW-0969">Cilium</keyword>
<dbReference type="RefSeq" id="WP_103321951.1">
    <property type="nucleotide sequence ID" value="NZ_PPTF01000107.1"/>
</dbReference>
<evidence type="ECO:0000256" key="7">
    <source>
        <dbReference type="ARBA" id="ARBA00023225"/>
    </source>
</evidence>
<evidence type="ECO:0000256" key="4">
    <source>
        <dbReference type="ARBA" id="ARBA00022448"/>
    </source>
</evidence>
<keyword evidence="10" id="KW-0282">Flagellum</keyword>
<dbReference type="AlphaFoldDB" id="A0A2K4MHZ4"/>
<dbReference type="InterPro" id="IPR018035">
    <property type="entry name" value="Flagellar_FliH/T3SS_HrpE"/>
</dbReference>
<dbReference type="PANTHER" id="PTHR34982:SF1">
    <property type="entry name" value="FLAGELLAR ASSEMBLY PROTEIN FLIH"/>
    <property type="match status" value="1"/>
</dbReference>
<keyword evidence="11" id="KW-1185">Reference proteome</keyword>
<dbReference type="GO" id="GO:0015031">
    <property type="term" value="P:protein transport"/>
    <property type="evidence" value="ECO:0007669"/>
    <property type="project" value="UniProtKB-KW"/>
</dbReference>
<evidence type="ECO:0000256" key="6">
    <source>
        <dbReference type="ARBA" id="ARBA00022927"/>
    </source>
</evidence>
<name>A0A2K4MHZ4_9NEIS</name>